<dbReference type="KEGG" id="pya:PYCH_19100"/>
<accession>F8AIF6</accession>
<evidence type="ECO:0000256" key="1">
    <source>
        <dbReference type="SAM" id="Coils"/>
    </source>
</evidence>
<dbReference type="eggNOG" id="arCOG05807">
    <property type="taxonomic scope" value="Archaea"/>
</dbReference>
<feature type="coiled-coil region" evidence="1">
    <location>
        <begin position="132"/>
        <end position="199"/>
    </location>
</feature>
<sequence length="273" mass="31540">MRIAAGLMVLLLLGSIVPLATADSTGDGRNICMKASHILEHLERVDVLTARVMGRINNSALLEEYRAAKELLKEAKNKYEAGECEVAVSTALKAMKHYRAVLKVVRKEGAPRISLKRIEDYLRKVDKFLDFAERAGIDVRKARETLNELRKVYGDMRAHAKERNWRALRKDIEKFRERQEKLERELREIRKQLLERKAERIVKAFLIKGGRAIELAKSLNDPNIVEPLEEFSKLYERVKELAEAGKYEEALKEIRENAAVIREFYRALREARG</sequence>
<keyword evidence="1" id="KW-0175">Coiled coil</keyword>
<reference evidence="2 3" key="1">
    <citation type="journal article" date="2011" name="J. Bacteriol.">
        <title>Complete genome sequence of the obligate piezophilic hyperthermophilic archaeon Pyrococcus yayanosii CH1.</title>
        <authorList>
            <person name="Jun X."/>
            <person name="Lupeng L."/>
            <person name="Minjuan X."/>
            <person name="Oger P."/>
            <person name="Fengping W."/>
            <person name="Jebbar M."/>
            <person name="Xiang X."/>
        </authorList>
    </citation>
    <scope>NUCLEOTIDE SEQUENCE [LARGE SCALE GENOMIC DNA]</scope>
    <source>
        <strain evidence="3">CH1 / JCM 16557</strain>
    </source>
</reference>
<organism evidence="2 3">
    <name type="scientific">Pyrococcus yayanosii (strain CH1 / JCM 16557)</name>
    <dbReference type="NCBI Taxonomy" id="529709"/>
    <lineage>
        <taxon>Archaea</taxon>
        <taxon>Methanobacteriati</taxon>
        <taxon>Methanobacteriota</taxon>
        <taxon>Thermococci</taxon>
        <taxon>Thermococcales</taxon>
        <taxon>Thermococcaceae</taxon>
        <taxon>Pyrococcus</taxon>
    </lineage>
</organism>
<gene>
    <name evidence="2" type="ordered locus">PYCH_19100</name>
</gene>
<evidence type="ECO:0000313" key="3">
    <source>
        <dbReference type="Proteomes" id="UP000008386"/>
    </source>
</evidence>
<keyword evidence="3" id="KW-1185">Reference proteome</keyword>
<proteinExistence type="predicted"/>
<protein>
    <submittedName>
        <fullName evidence="2">Uncharacterized protein</fullName>
    </submittedName>
</protein>
<dbReference type="EMBL" id="CP002779">
    <property type="protein sequence ID" value="AEH25565.1"/>
    <property type="molecule type" value="Genomic_DNA"/>
</dbReference>
<feature type="coiled-coil region" evidence="1">
    <location>
        <begin position="58"/>
        <end position="85"/>
    </location>
</feature>
<dbReference type="Proteomes" id="UP000008386">
    <property type="component" value="Chromosome"/>
</dbReference>
<dbReference type="HOGENOM" id="CLU_1017879_0_0_2"/>
<name>F8AIF6_PYRYC</name>
<evidence type="ECO:0000313" key="2">
    <source>
        <dbReference type="EMBL" id="AEH25565.1"/>
    </source>
</evidence>
<dbReference type="AlphaFoldDB" id="F8AIF6"/>